<evidence type="ECO:0000313" key="4">
    <source>
        <dbReference type="Proteomes" id="UP000215914"/>
    </source>
</evidence>
<dbReference type="Pfam" id="PF04195">
    <property type="entry name" value="Transposase_28"/>
    <property type="match status" value="1"/>
</dbReference>
<dbReference type="Gramene" id="mRNA:HanXRQr2_Chr12g0538401">
    <property type="protein sequence ID" value="mRNA:HanXRQr2_Chr12g0538401"/>
    <property type="gene ID" value="HanXRQr2_Chr12g0538401"/>
</dbReference>
<comment type="caution">
    <text evidence="3">The sequence shown here is derived from an EMBL/GenBank/DDBJ whole genome shotgun (WGS) entry which is preliminary data.</text>
</comment>
<reference evidence="3" key="2">
    <citation type="submission" date="2020-06" db="EMBL/GenBank/DDBJ databases">
        <title>Helianthus annuus Genome sequencing and assembly Release 2.</title>
        <authorList>
            <person name="Gouzy J."/>
            <person name="Langlade N."/>
            <person name="Munos S."/>
        </authorList>
    </citation>
    <scope>NUCLEOTIDE SEQUENCE</scope>
    <source>
        <tissue evidence="3">Leaves</tissue>
    </source>
</reference>
<dbReference type="PANTHER" id="PTHR31099">
    <property type="entry name" value="OS06G0165300 PROTEIN"/>
    <property type="match status" value="1"/>
</dbReference>
<evidence type="ECO:0000259" key="2">
    <source>
        <dbReference type="Pfam" id="PF04195"/>
    </source>
</evidence>
<gene>
    <name evidence="3" type="ORF">HanXRQr2_Chr12g0538401</name>
</gene>
<dbReference type="InterPro" id="IPR007321">
    <property type="entry name" value="Transposase_28"/>
</dbReference>
<dbReference type="EMBL" id="MNCJ02000327">
    <property type="protein sequence ID" value="KAF5777665.1"/>
    <property type="molecule type" value="Genomic_DNA"/>
</dbReference>
<keyword evidence="4" id="KW-1185">Reference proteome</keyword>
<accession>A0A9K3MVQ5</accession>
<feature type="region of interest" description="Disordered" evidence="1">
    <location>
        <begin position="233"/>
        <end position="268"/>
    </location>
</feature>
<dbReference type="Proteomes" id="UP000215914">
    <property type="component" value="Unassembled WGS sequence"/>
</dbReference>
<organism evidence="3 4">
    <name type="scientific">Helianthus annuus</name>
    <name type="common">Common sunflower</name>
    <dbReference type="NCBI Taxonomy" id="4232"/>
    <lineage>
        <taxon>Eukaryota</taxon>
        <taxon>Viridiplantae</taxon>
        <taxon>Streptophyta</taxon>
        <taxon>Embryophyta</taxon>
        <taxon>Tracheophyta</taxon>
        <taxon>Spermatophyta</taxon>
        <taxon>Magnoliopsida</taxon>
        <taxon>eudicotyledons</taxon>
        <taxon>Gunneridae</taxon>
        <taxon>Pentapetalae</taxon>
        <taxon>asterids</taxon>
        <taxon>campanulids</taxon>
        <taxon>Asterales</taxon>
        <taxon>Asteraceae</taxon>
        <taxon>Asteroideae</taxon>
        <taxon>Heliantheae alliance</taxon>
        <taxon>Heliantheae</taxon>
        <taxon>Helianthus</taxon>
    </lineage>
</organism>
<name>A0A9K3MVQ5_HELAN</name>
<feature type="compositionally biased region" description="Low complexity" evidence="1">
    <location>
        <begin position="240"/>
        <end position="252"/>
    </location>
</feature>
<evidence type="ECO:0000313" key="3">
    <source>
        <dbReference type="EMBL" id="KAF5777665.1"/>
    </source>
</evidence>
<feature type="domain" description="Transposase (putative) gypsy type" evidence="2">
    <location>
        <begin position="63"/>
        <end position="119"/>
    </location>
</feature>
<dbReference type="AlphaFoldDB" id="A0A9K3MVQ5"/>
<protein>
    <recommendedName>
        <fullName evidence="2">Transposase (putative) gypsy type domain-containing protein</fullName>
    </recommendedName>
</protein>
<reference evidence="3" key="1">
    <citation type="journal article" date="2017" name="Nature">
        <title>The sunflower genome provides insights into oil metabolism, flowering and Asterid evolution.</title>
        <authorList>
            <person name="Badouin H."/>
            <person name="Gouzy J."/>
            <person name="Grassa C.J."/>
            <person name="Murat F."/>
            <person name="Staton S.E."/>
            <person name="Cottret L."/>
            <person name="Lelandais-Briere C."/>
            <person name="Owens G.L."/>
            <person name="Carrere S."/>
            <person name="Mayjonade B."/>
            <person name="Legrand L."/>
            <person name="Gill N."/>
            <person name="Kane N.C."/>
            <person name="Bowers J.E."/>
            <person name="Hubner S."/>
            <person name="Bellec A."/>
            <person name="Berard A."/>
            <person name="Berges H."/>
            <person name="Blanchet N."/>
            <person name="Boniface M.C."/>
            <person name="Brunel D."/>
            <person name="Catrice O."/>
            <person name="Chaidir N."/>
            <person name="Claudel C."/>
            <person name="Donnadieu C."/>
            <person name="Faraut T."/>
            <person name="Fievet G."/>
            <person name="Helmstetter N."/>
            <person name="King M."/>
            <person name="Knapp S.J."/>
            <person name="Lai Z."/>
            <person name="Le Paslier M.C."/>
            <person name="Lippi Y."/>
            <person name="Lorenzon L."/>
            <person name="Mandel J.R."/>
            <person name="Marage G."/>
            <person name="Marchand G."/>
            <person name="Marquand E."/>
            <person name="Bret-Mestries E."/>
            <person name="Morien E."/>
            <person name="Nambeesan S."/>
            <person name="Nguyen T."/>
            <person name="Pegot-Espagnet P."/>
            <person name="Pouilly N."/>
            <person name="Raftis F."/>
            <person name="Sallet E."/>
            <person name="Schiex T."/>
            <person name="Thomas J."/>
            <person name="Vandecasteele C."/>
            <person name="Vares D."/>
            <person name="Vear F."/>
            <person name="Vautrin S."/>
            <person name="Crespi M."/>
            <person name="Mangin B."/>
            <person name="Burke J.M."/>
            <person name="Salse J."/>
            <person name="Munos S."/>
            <person name="Vincourt P."/>
            <person name="Rieseberg L.H."/>
            <person name="Langlade N.B."/>
        </authorList>
    </citation>
    <scope>NUCLEOTIDE SEQUENCE</scope>
    <source>
        <tissue evidence="3">Leaves</tissue>
    </source>
</reference>
<proteinExistence type="predicted"/>
<sequence>MAPGKDNLSESVSVLTQRHLDKFVREYRIPLDLYPVLPLKNEIIYPFRQGKFPFYTCVCNFANYRVPFSKFLIRVLRYFRVHLCQVNPFGLSRVNHFEISCRALNQRPDLEVFRYFYELITAGDWYTFAHRKGIPSPSGEERSSLKNWKDNFFWLDDHCLPVERVWRFKDQTMSFDLGEGFVFNQELARALIDNQSPILPLHEHFLLLGRICFSWGQGDRDWPVIRTKAETPVVETTSVGSGSKGDAAGSSAVQARTDPDGEGADSDPDVRALDQALLYHPSGASLKGKGVSLNIEPKGLVHRKRKVDAPQVRSSISLPMPKLKKTKNSSHSSDNVITELDEHLSGGKSSMEEAALARSARTPAFSGGYLPENEAENMEVENPAISSKGDGEDLGGAKVVTFSGTILDSFLGPDCFIDDEEDQVSSLPPSWFGPELMSFFRYADVFADDMEIDPNTADDKFVPEWDIRNKDSVMKDLTARMFLFNINTPLDHARSRKMKNQDLGAAVLLNQTQSNVYVTELYRRWVEAESVKGDLEKETLALKRKIQRTPDTEKKLTQLS</sequence>
<dbReference type="PANTHER" id="PTHR31099:SF41">
    <property type="entry name" value="TRANSPOSASE (PUTATIVE), GYPSY TYPE-RELATED"/>
    <property type="match status" value="1"/>
</dbReference>
<evidence type="ECO:0000256" key="1">
    <source>
        <dbReference type="SAM" id="MobiDB-lite"/>
    </source>
</evidence>